<evidence type="ECO:0000313" key="2">
    <source>
        <dbReference type="EMBL" id="KVH94747.1"/>
    </source>
</evidence>
<feature type="region of interest" description="Disordered" evidence="1">
    <location>
        <begin position="41"/>
        <end position="85"/>
    </location>
</feature>
<sequence length="176" mass="20830">MAIPHGMTAEEYHNFRRDRQIEELQRSAELITQQLARLLDDKQRNDGKLQAERGNQNNDEYEDVQEDTVNNESSEDEEEPSSPFTWTLSFPIQQHRGSDKYSNLHCKIFQYPRWRLASWLHHQYAIPKSVAFYNSIRDRQNSGKLERQIPIDILPSLLFKIQANKHQIAPIRTQKQ</sequence>
<accession>A0A118JVW8</accession>
<evidence type="ECO:0000313" key="3">
    <source>
        <dbReference type="Proteomes" id="UP000243975"/>
    </source>
</evidence>
<dbReference type="AlphaFoldDB" id="A0A118JVW8"/>
<name>A0A118JVW8_CYNCS</name>
<comment type="caution">
    <text evidence="2">The sequence shown here is derived from an EMBL/GenBank/DDBJ whole genome shotgun (WGS) entry which is preliminary data.</text>
</comment>
<dbReference type="EMBL" id="LEKV01004528">
    <property type="protein sequence ID" value="KVH94747.1"/>
    <property type="molecule type" value="Genomic_DNA"/>
</dbReference>
<protein>
    <submittedName>
        <fullName evidence="2">Uncharacterized protein</fullName>
    </submittedName>
</protein>
<feature type="compositionally biased region" description="Basic and acidic residues" evidence="1">
    <location>
        <begin position="41"/>
        <end position="51"/>
    </location>
</feature>
<dbReference type="Gramene" id="KVH94747">
    <property type="protein sequence ID" value="KVH94747"/>
    <property type="gene ID" value="Ccrd_003182"/>
</dbReference>
<organism evidence="2 3">
    <name type="scientific">Cynara cardunculus var. scolymus</name>
    <name type="common">Globe artichoke</name>
    <name type="synonym">Cynara scolymus</name>
    <dbReference type="NCBI Taxonomy" id="59895"/>
    <lineage>
        <taxon>Eukaryota</taxon>
        <taxon>Viridiplantae</taxon>
        <taxon>Streptophyta</taxon>
        <taxon>Embryophyta</taxon>
        <taxon>Tracheophyta</taxon>
        <taxon>Spermatophyta</taxon>
        <taxon>Magnoliopsida</taxon>
        <taxon>eudicotyledons</taxon>
        <taxon>Gunneridae</taxon>
        <taxon>Pentapetalae</taxon>
        <taxon>asterids</taxon>
        <taxon>campanulids</taxon>
        <taxon>Asterales</taxon>
        <taxon>Asteraceae</taxon>
        <taxon>Carduoideae</taxon>
        <taxon>Cardueae</taxon>
        <taxon>Carduinae</taxon>
        <taxon>Cynara</taxon>
    </lineage>
</organism>
<proteinExistence type="predicted"/>
<evidence type="ECO:0000256" key="1">
    <source>
        <dbReference type="SAM" id="MobiDB-lite"/>
    </source>
</evidence>
<keyword evidence="3" id="KW-1185">Reference proteome</keyword>
<gene>
    <name evidence="2" type="ORF">Ccrd_003182</name>
</gene>
<reference evidence="2 3" key="1">
    <citation type="journal article" date="2016" name="Sci. Rep.">
        <title>The genome sequence of the outbreeding globe artichoke constructed de novo incorporating a phase-aware low-pass sequencing strategy of F1 progeny.</title>
        <authorList>
            <person name="Scaglione D."/>
            <person name="Reyes-Chin-Wo S."/>
            <person name="Acquadro A."/>
            <person name="Froenicke L."/>
            <person name="Portis E."/>
            <person name="Beitel C."/>
            <person name="Tirone M."/>
            <person name="Mauro R."/>
            <person name="Lo Monaco A."/>
            <person name="Mauromicale G."/>
            <person name="Faccioli P."/>
            <person name="Cattivelli L."/>
            <person name="Rieseberg L."/>
            <person name="Michelmore R."/>
            <person name="Lanteri S."/>
        </authorList>
    </citation>
    <scope>NUCLEOTIDE SEQUENCE [LARGE SCALE GENOMIC DNA]</scope>
    <source>
        <strain evidence="2">2C</strain>
    </source>
</reference>
<dbReference type="Proteomes" id="UP000243975">
    <property type="component" value="Unassembled WGS sequence"/>
</dbReference>